<reference evidence="2 3" key="1">
    <citation type="journal article" date="2018" name="Mol. Biol. Evol.">
        <title>Broad Genomic Sampling Reveals a Smut Pathogenic Ancestry of the Fungal Clade Ustilaginomycotina.</title>
        <authorList>
            <person name="Kijpornyongpan T."/>
            <person name="Mondo S.J."/>
            <person name="Barry K."/>
            <person name="Sandor L."/>
            <person name="Lee J."/>
            <person name="Lipzen A."/>
            <person name="Pangilinan J."/>
            <person name="LaButti K."/>
            <person name="Hainaut M."/>
            <person name="Henrissat B."/>
            <person name="Grigoriev I.V."/>
            <person name="Spatafora J.W."/>
            <person name="Aime M.C."/>
        </authorList>
    </citation>
    <scope>NUCLEOTIDE SEQUENCE [LARGE SCALE GENOMIC DNA]</scope>
    <source>
        <strain evidence="2 3">MCA 3882</strain>
    </source>
</reference>
<dbReference type="RefSeq" id="XP_025353897.1">
    <property type="nucleotide sequence ID" value="XM_025500991.1"/>
</dbReference>
<feature type="compositionally biased region" description="Acidic residues" evidence="1">
    <location>
        <begin position="96"/>
        <end position="109"/>
    </location>
</feature>
<organism evidence="2 3">
    <name type="scientific">Meira miltonrushii</name>
    <dbReference type="NCBI Taxonomy" id="1280837"/>
    <lineage>
        <taxon>Eukaryota</taxon>
        <taxon>Fungi</taxon>
        <taxon>Dikarya</taxon>
        <taxon>Basidiomycota</taxon>
        <taxon>Ustilaginomycotina</taxon>
        <taxon>Exobasidiomycetes</taxon>
        <taxon>Exobasidiales</taxon>
        <taxon>Brachybasidiaceae</taxon>
        <taxon>Meira</taxon>
    </lineage>
</organism>
<feature type="compositionally biased region" description="Polar residues" evidence="1">
    <location>
        <begin position="66"/>
        <end position="81"/>
    </location>
</feature>
<dbReference type="Proteomes" id="UP000245771">
    <property type="component" value="Unassembled WGS sequence"/>
</dbReference>
<feature type="compositionally biased region" description="Low complexity" evidence="1">
    <location>
        <begin position="432"/>
        <end position="450"/>
    </location>
</feature>
<sequence length="528" mass="57479">MIPFSSSVSEAGPSSFITPPSPDKMTFQKHPLLIPAKKRMPPTYADDSLSSSFSRSLILKDEERFSSSTTAKPRRSSNSPIGTIICNERTYSPATMEDEEKEDDQDADSVEASLRFPTFARRPLMFEGGSEKRKHSPVRSPMTLVQLSYNSSQSTSQDSEMIAKDAESTDLSTNEEELDEEEVLFSLDDEVQTNSLSGQGYDQEAKYDLHDGEEAIEVAVEDEEPSSLPLSLAYSTSSHSIRRQSNHSSAADLDMIWDEEDEGLTSALDSLTTLDDLEGNVQSNTSKLSSQNNQSCSNNASPRKGHAIAIVGGFDREASSIGQEDGQKSRSTDTSFLRRPPARMPLFQRSSSATRSPNGEQNSNSVRRLSFARRQGEYGASPQHVSSPSGSFHSSRRNVHVGNSPSKVVPTQREGVNRTEPQSKTASQPNLTAVGSQSSSSTSTDVTKVSNVHGRRVTLPLSAPISPLQTHVKMMTSSSNSSLAAMSVQENARGEQAKHQAHMQTLHGRKRGVTDPAGYDFTAVSETD</sequence>
<evidence type="ECO:0000313" key="2">
    <source>
        <dbReference type="EMBL" id="PWN33595.1"/>
    </source>
</evidence>
<feature type="compositionally biased region" description="Low complexity" evidence="1">
    <location>
        <begin position="475"/>
        <end position="487"/>
    </location>
</feature>
<feature type="compositionally biased region" description="Polar residues" evidence="1">
    <location>
        <begin position="348"/>
        <end position="367"/>
    </location>
</feature>
<evidence type="ECO:0000256" key="1">
    <source>
        <dbReference type="SAM" id="MobiDB-lite"/>
    </source>
</evidence>
<proteinExistence type="predicted"/>
<dbReference type="EMBL" id="KZ819604">
    <property type="protein sequence ID" value="PWN33595.1"/>
    <property type="molecule type" value="Genomic_DNA"/>
</dbReference>
<accession>A0A316VDN2</accession>
<feature type="region of interest" description="Disordered" evidence="1">
    <location>
        <begin position="1"/>
        <end position="31"/>
    </location>
</feature>
<protein>
    <submittedName>
        <fullName evidence="2">Uncharacterized protein</fullName>
    </submittedName>
</protein>
<feature type="region of interest" description="Disordered" evidence="1">
    <location>
        <begin position="148"/>
        <end position="179"/>
    </location>
</feature>
<feature type="region of interest" description="Disordered" evidence="1">
    <location>
        <begin position="62"/>
        <end position="109"/>
    </location>
</feature>
<keyword evidence="3" id="KW-1185">Reference proteome</keyword>
<feature type="compositionally biased region" description="Polar residues" evidence="1">
    <location>
        <begin position="419"/>
        <end position="431"/>
    </location>
</feature>
<evidence type="ECO:0000313" key="3">
    <source>
        <dbReference type="Proteomes" id="UP000245771"/>
    </source>
</evidence>
<feature type="compositionally biased region" description="Low complexity" evidence="1">
    <location>
        <begin position="148"/>
        <end position="159"/>
    </location>
</feature>
<gene>
    <name evidence="2" type="ORF">FA14DRAFT_180234</name>
</gene>
<feature type="region of interest" description="Disordered" evidence="1">
    <location>
        <begin position="278"/>
        <end position="450"/>
    </location>
</feature>
<name>A0A316VDN2_9BASI</name>
<dbReference type="OrthoDB" id="10512560at2759"/>
<dbReference type="AlphaFoldDB" id="A0A316VDN2"/>
<feature type="compositionally biased region" description="Low complexity" evidence="1">
    <location>
        <begin position="289"/>
        <end position="299"/>
    </location>
</feature>
<dbReference type="GeneID" id="37022772"/>
<feature type="region of interest" description="Disordered" evidence="1">
    <location>
        <begin position="475"/>
        <end position="528"/>
    </location>
</feature>
<dbReference type="InParanoid" id="A0A316VDN2"/>